<gene>
    <name evidence="6" type="ORF">Z520_11452</name>
</gene>
<evidence type="ECO:0000256" key="3">
    <source>
        <dbReference type="ARBA" id="ARBA00022989"/>
    </source>
</evidence>
<keyword evidence="2 5" id="KW-0812">Transmembrane</keyword>
<dbReference type="GeneID" id="27717198"/>
<dbReference type="SMART" id="SM01417">
    <property type="entry name" value="Solute_trans_a"/>
    <property type="match status" value="1"/>
</dbReference>
<accession>A0A0D2JQN4</accession>
<dbReference type="Pfam" id="PF03619">
    <property type="entry name" value="Solute_trans_a"/>
    <property type="match status" value="1"/>
</dbReference>
<feature type="transmembrane region" description="Helical" evidence="5">
    <location>
        <begin position="69"/>
        <end position="90"/>
    </location>
</feature>
<dbReference type="EMBL" id="KN848100">
    <property type="protein sequence ID" value="KIX92789.1"/>
    <property type="molecule type" value="Genomic_DNA"/>
</dbReference>
<evidence type="ECO:0000256" key="5">
    <source>
        <dbReference type="SAM" id="Phobius"/>
    </source>
</evidence>
<name>A0A0D2JQN4_9EURO</name>
<comment type="subcellular location">
    <subcellularLocation>
        <location evidence="1">Membrane</location>
        <topology evidence="1">Multi-pass membrane protein</topology>
    </subcellularLocation>
</comment>
<evidence type="ECO:0000256" key="1">
    <source>
        <dbReference type="ARBA" id="ARBA00004141"/>
    </source>
</evidence>
<feature type="transmembrane region" description="Helical" evidence="5">
    <location>
        <begin position="231"/>
        <end position="250"/>
    </location>
</feature>
<keyword evidence="3 5" id="KW-1133">Transmembrane helix</keyword>
<sequence>MIVFSSSTGCPAKPANAGARGDPIIGSLTFQNLITIICWAFFGVSLLLWLGLVVPHLRHYKAPNEQRQIFRIVSTPLVFAVIAVISTHVYDAADYLSPWANLYEAYALASLFLLYVQYVTPDLQTRDSFFQNLAQVSRKGEVIAGGSIQWFWKTWRTVFFYVVIYTALIIIQEITKATGVYCSTSSHLRFAHVWIQILELITTIWAVLAVVKFQRRLKVYMAGHNAFSKLLVFKLFVLISALQHFVFSILKSRMTGNSHVTYDDLTIGLPALLICVEGVIFMVGFYFTFNAREYRSCVEGKPKTYRPVQALVDALNPMDLMRGVFQAFGSFRGRK</sequence>
<organism evidence="6 7">
    <name type="scientific">Fonsecaea multimorphosa CBS 102226</name>
    <dbReference type="NCBI Taxonomy" id="1442371"/>
    <lineage>
        <taxon>Eukaryota</taxon>
        <taxon>Fungi</taxon>
        <taxon>Dikarya</taxon>
        <taxon>Ascomycota</taxon>
        <taxon>Pezizomycotina</taxon>
        <taxon>Eurotiomycetes</taxon>
        <taxon>Chaetothyriomycetidae</taxon>
        <taxon>Chaetothyriales</taxon>
        <taxon>Herpotrichiellaceae</taxon>
        <taxon>Fonsecaea</taxon>
    </lineage>
</organism>
<dbReference type="PANTHER" id="PTHR23423">
    <property type="entry name" value="ORGANIC SOLUTE TRANSPORTER-RELATED"/>
    <property type="match status" value="1"/>
</dbReference>
<feature type="transmembrane region" description="Helical" evidence="5">
    <location>
        <begin position="102"/>
        <end position="120"/>
    </location>
</feature>
<feature type="transmembrane region" description="Helical" evidence="5">
    <location>
        <begin position="193"/>
        <end position="211"/>
    </location>
</feature>
<keyword evidence="4 5" id="KW-0472">Membrane</keyword>
<feature type="transmembrane region" description="Helical" evidence="5">
    <location>
        <begin position="270"/>
        <end position="289"/>
    </location>
</feature>
<dbReference type="STRING" id="1442371.A0A0D2JQN4"/>
<protein>
    <submittedName>
        <fullName evidence="6">Uncharacterized protein</fullName>
    </submittedName>
</protein>
<proteinExistence type="predicted"/>
<keyword evidence="7" id="KW-1185">Reference proteome</keyword>
<dbReference type="AlphaFoldDB" id="A0A0D2JQN4"/>
<dbReference type="RefSeq" id="XP_016626912.1">
    <property type="nucleotide sequence ID" value="XM_016781941.1"/>
</dbReference>
<dbReference type="GO" id="GO:0016020">
    <property type="term" value="C:membrane"/>
    <property type="evidence" value="ECO:0007669"/>
    <property type="project" value="UniProtKB-SubCell"/>
</dbReference>
<dbReference type="InterPro" id="IPR005178">
    <property type="entry name" value="Ostalpha/TMEM184C"/>
</dbReference>
<feature type="transmembrane region" description="Helical" evidence="5">
    <location>
        <begin position="158"/>
        <end position="181"/>
    </location>
</feature>
<dbReference type="OrthoDB" id="5348404at2759"/>
<evidence type="ECO:0000313" key="6">
    <source>
        <dbReference type="EMBL" id="KIX92789.1"/>
    </source>
</evidence>
<evidence type="ECO:0000256" key="2">
    <source>
        <dbReference type="ARBA" id="ARBA00022692"/>
    </source>
</evidence>
<evidence type="ECO:0000313" key="7">
    <source>
        <dbReference type="Proteomes" id="UP000053411"/>
    </source>
</evidence>
<reference evidence="6 7" key="1">
    <citation type="submission" date="2015-01" db="EMBL/GenBank/DDBJ databases">
        <title>The Genome Sequence of Fonsecaea multimorphosa CBS 102226.</title>
        <authorList>
            <consortium name="The Broad Institute Genomics Platform"/>
            <person name="Cuomo C."/>
            <person name="de Hoog S."/>
            <person name="Gorbushina A."/>
            <person name="Stielow B."/>
            <person name="Teixiera M."/>
            <person name="Abouelleil A."/>
            <person name="Chapman S.B."/>
            <person name="Priest M."/>
            <person name="Young S.K."/>
            <person name="Wortman J."/>
            <person name="Nusbaum C."/>
            <person name="Birren B."/>
        </authorList>
    </citation>
    <scope>NUCLEOTIDE SEQUENCE [LARGE SCALE GENOMIC DNA]</scope>
    <source>
        <strain evidence="6 7">CBS 102226</strain>
    </source>
</reference>
<evidence type="ECO:0000256" key="4">
    <source>
        <dbReference type="ARBA" id="ARBA00023136"/>
    </source>
</evidence>
<dbReference type="VEuPathDB" id="FungiDB:Z520_11452"/>
<feature type="transmembrane region" description="Helical" evidence="5">
    <location>
        <begin position="33"/>
        <end position="57"/>
    </location>
</feature>
<dbReference type="Proteomes" id="UP000053411">
    <property type="component" value="Unassembled WGS sequence"/>
</dbReference>